<keyword evidence="3 13" id="KW-0812">Transmembrane</keyword>
<gene>
    <name evidence="14" type="primary">ctaA</name>
    <name evidence="14" type="ORF">CGLY_08500</name>
</gene>
<dbReference type="PANTHER" id="PTHR35457">
    <property type="entry name" value="HEME A SYNTHASE"/>
    <property type="match status" value="1"/>
</dbReference>
<keyword evidence="15" id="KW-1185">Reference proteome</keyword>
<dbReference type="GO" id="GO:0006784">
    <property type="term" value="P:heme A biosynthetic process"/>
    <property type="evidence" value="ECO:0007669"/>
    <property type="project" value="InterPro"/>
</dbReference>
<dbReference type="EC" id="1.3.-.-" evidence="14"/>
<keyword evidence="6 14" id="KW-0560">Oxidoreductase</keyword>
<dbReference type="Proteomes" id="UP000023703">
    <property type="component" value="Chromosome"/>
</dbReference>
<evidence type="ECO:0000256" key="9">
    <source>
        <dbReference type="ARBA" id="ARBA00023136"/>
    </source>
</evidence>
<proteinExistence type="predicted"/>
<evidence type="ECO:0000256" key="7">
    <source>
        <dbReference type="ARBA" id="ARBA00023004"/>
    </source>
</evidence>
<sequence length="377" mass="40546">MVSQKTQDDSPTASEKPAPAPRVRDTTLVRMRERVSATTHPVNRFFLRLYTAILVLCAKSPVPTVRRQRLYAVILMVCQGGITFTGALVRVTGSGLGCPTWPQCHPGSLVPESGTTPGIHQAIEFGNRMLTFVLIIAALVAFLAVLRAARRNTILHIAFLQGIGIIAQAVIGGITVHLDLAWWIVMAHFLPSMVLVFFAAVMVVKIGEDDDAPRRATMPKPLRWATWGSALGLAVTLVTGTMTTSSGPHAGDEAIQEGDRLQIALFEIANMHAHAMYLYMGITIGLLAGLLAVHVDRRIKTAALVLIAGIIVQGIVGVVQYNLGVPRWTVPPHVVGSAIVTAATGLLWAMRFRRGEAAADRDYDIEDAVSENAAVSS</sequence>
<evidence type="ECO:0000256" key="5">
    <source>
        <dbReference type="ARBA" id="ARBA00022989"/>
    </source>
</evidence>
<feature type="transmembrane region" description="Helical" evidence="13">
    <location>
        <begin position="70"/>
        <end position="89"/>
    </location>
</feature>
<feature type="compositionally biased region" description="Polar residues" evidence="12">
    <location>
        <begin position="1"/>
        <end position="13"/>
    </location>
</feature>
<keyword evidence="5 13" id="KW-1133">Transmembrane helix</keyword>
<feature type="transmembrane region" description="Helical" evidence="13">
    <location>
        <begin position="333"/>
        <end position="350"/>
    </location>
</feature>
<feature type="transmembrane region" description="Helical" evidence="13">
    <location>
        <begin position="302"/>
        <end position="321"/>
    </location>
</feature>
<evidence type="ECO:0000256" key="13">
    <source>
        <dbReference type="SAM" id="Phobius"/>
    </source>
</evidence>
<dbReference type="KEGG" id="cgy:CGLY_08500"/>
<organism evidence="14 15">
    <name type="scientific">Corynebacterium glyciniphilum AJ 3170</name>
    <dbReference type="NCBI Taxonomy" id="1404245"/>
    <lineage>
        <taxon>Bacteria</taxon>
        <taxon>Bacillati</taxon>
        <taxon>Actinomycetota</taxon>
        <taxon>Actinomycetes</taxon>
        <taxon>Mycobacteriales</taxon>
        <taxon>Corynebacteriaceae</taxon>
        <taxon>Corynebacterium</taxon>
    </lineage>
</organism>
<dbReference type="InterPro" id="IPR003780">
    <property type="entry name" value="COX15/CtaA_fam"/>
</dbReference>
<evidence type="ECO:0000256" key="4">
    <source>
        <dbReference type="ARBA" id="ARBA00022723"/>
    </source>
</evidence>
<evidence type="ECO:0000313" key="14">
    <source>
        <dbReference type="EMBL" id="AHW64145.1"/>
    </source>
</evidence>
<keyword evidence="8" id="KW-0350">Heme biosynthesis</keyword>
<keyword evidence="4" id="KW-0479">Metal-binding</keyword>
<feature type="transmembrane region" description="Helical" evidence="13">
    <location>
        <begin position="276"/>
        <end position="295"/>
    </location>
</feature>
<comment type="pathway">
    <text evidence="11">Porphyrin-containing compound metabolism.</text>
</comment>
<dbReference type="Pfam" id="PF02628">
    <property type="entry name" value="COX15-CtaA"/>
    <property type="match status" value="1"/>
</dbReference>
<keyword evidence="7" id="KW-0408">Iron</keyword>
<dbReference type="GO" id="GO:0046872">
    <property type="term" value="F:metal ion binding"/>
    <property type="evidence" value="ECO:0007669"/>
    <property type="project" value="UniProtKB-KW"/>
</dbReference>
<dbReference type="EMBL" id="CP006842">
    <property type="protein sequence ID" value="AHW64145.1"/>
    <property type="molecule type" value="Genomic_DNA"/>
</dbReference>
<feature type="transmembrane region" description="Helical" evidence="13">
    <location>
        <begin position="153"/>
        <end position="174"/>
    </location>
</feature>
<feature type="transmembrane region" description="Helical" evidence="13">
    <location>
        <begin position="129"/>
        <end position="146"/>
    </location>
</feature>
<evidence type="ECO:0000256" key="3">
    <source>
        <dbReference type="ARBA" id="ARBA00022692"/>
    </source>
</evidence>
<evidence type="ECO:0000256" key="10">
    <source>
        <dbReference type="ARBA" id="ARBA00023157"/>
    </source>
</evidence>
<comment type="subcellular location">
    <subcellularLocation>
        <location evidence="1">Membrane</location>
        <topology evidence="1">Multi-pass membrane protein</topology>
    </subcellularLocation>
</comment>
<feature type="region of interest" description="Disordered" evidence="12">
    <location>
        <begin position="1"/>
        <end position="25"/>
    </location>
</feature>
<evidence type="ECO:0000313" key="15">
    <source>
        <dbReference type="Proteomes" id="UP000023703"/>
    </source>
</evidence>
<reference evidence="14 15" key="1">
    <citation type="journal article" date="2015" name="Int. J. Syst. Evol. Microbiol.">
        <title>Revisiting Corynebacterium glyciniphilum (ex Kubota et al., 1972) sp. nov., nom. rev., isolated from putrefied banana.</title>
        <authorList>
            <person name="Al-Dilaimi A."/>
            <person name="Bednarz H."/>
            <person name="Lomker A."/>
            <person name="Niehaus K."/>
            <person name="Kalinowski J."/>
            <person name="Ruckert C."/>
        </authorList>
    </citation>
    <scope>NUCLEOTIDE SEQUENCE [LARGE SCALE GENOMIC DNA]</scope>
    <source>
        <strain evidence="14">AJ 3170</strain>
    </source>
</reference>
<feature type="transmembrane region" description="Helical" evidence="13">
    <location>
        <begin position="180"/>
        <end position="204"/>
    </location>
</feature>
<keyword evidence="10" id="KW-1015">Disulfide bond</keyword>
<dbReference type="InterPro" id="IPR050450">
    <property type="entry name" value="COX15/CtaA_HemeA_synthase"/>
</dbReference>
<evidence type="ECO:0000256" key="11">
    <source>
        <dbReference type="ARBA" id="ARBA00023444"/>
    </source>
</evidence>
<dbReference type="AlphaFoldDB" id="X5E9P5"/>
<evidence type="ECO:0000256" key="6">
    <source>
        <dbReference type="ARBA" id="ARBA00023002"/>
    </source>
</evidence>
<dbReference type="eggNOG" id="COG1612">
    <property type="taxonomic scope" value="Bacteria"/>
</dbReference>
<evidence type="ECO:0000256" key="1">
    <source>
        <dbReference type="ARBA" id="ARBA00004141"/>
    </source>
</evidence>
<evidence type="ECO:0000256" key="12">
    <source>
        <dbReference type="SAM" id="MobiDB-lite"/>
    </source>
</evidence>
<evidence type="ECO:0000256" key="2">
    <source>
        <dbReference type="ARBA" id="ARBA00022475"/>
    </source>
</evidence>
<dbReference type="PANTHER" id="PTHR35457:SF1">
    <property type="entry name" value="HEME A SYNTHASE"/>
    <property type="match status" value="1"/>
</dbReference>
<dbReference type="HOGENOM" id="CLU_060266_1_0_11"/>
<name>X5E9P5_9CORY</name>
<protein>
    <submittedName>
        <fullName evidence="14">Cytochrome aa3 controlling protein</fullName>
        <ecNumber evidence="14">1.3.-.-</ecNumber>
    </submittedName>
</protein>
<keyword evidence="9 13" id="KW-0472">Membrane</keyword>
<accession>X5E9P5</accession>
<dbReference type="GO" id="GO:0016020">
    <property type="term" value="C:membrane"/>
    <property type="evidence" value="ECO:0007669"/>
    <property type="project" value="UniProtKB-SubCell"/>
</dbReference>
<dbReference type="STRING" id="1404245.CGLY_08500"/>
<dbReference type="GO" id="GO:0016491">
    <property type="term" value="F:oxidoreductase activity"/>
    <property type="evidence" value="ECO:0007669"/>
    <property type="project" value="UniProtKB-KW"/>
</dbReference>
<keyword evidence="2" id="KW-1003">Cell membrane</keyword>
<evidence type="ECO:0000256" key="8">
    <source>
        <dbReference type="ARBA" id="ARBA00023133"/>
    </source>
</evidence>
<feature type="transmembrane region" description="Helical" evidence="13">
    <location>
        <begin position="224"/>
        <end position="242"/>
    </location>
</feature>